<evidence type="ECO:0000259" key="3">
    <source>
        <dbReference type="Pfam" id="PF06985"/>
    </source>
</evidence>
<dbReference type="Proteomes" id="UP000799291">
    <property type="component" value="Unassembled WGS sequence"/>
</dbReference>
<dbReference type="InterPro" id="IPR010730">
    <property type="entry name" value="HET"/>
</dbReference>
<evidence type="ECO:0000313" key="4">
    <source>
        <dbReference type="EMBL" id="KAF2680850.1"/>
    </source>
</evidence>
<organism evidence="4 5">
    <name type="scientific">Lentithecium fluviatile CBS 122367</name>
    <dbReference type="NCBI Taxonomy" id="1168545"/>
    <lineage>
        <taxon>Eukaryota</taxon>
        <taxon>Fungi</taxon>
        <taxon>Dikarya</taxon>
        <taxon>Ascomycota</taxon>
        <taxon>Pezizomycotina</taxon>
        <taxon>Dothideomycetes</taxon>
        <taxon>Pleosporomycetidae</taxon>
        <taxon>Pleosporales</taxon>
        <taxon>Massarineae</taxon>
        <taxon>Lentitheciaceae</taxon>
        <taxon>Lentithecium</taxon>
    </lineage>
</organism>
<dbReference type="AlphaFoldDB" id="A0A6G1IS96"/>
<proteinExistence type="predicted"/>
<keyword evidence="5" id="KW-1185">Reference proteome</keyword>
<evidence type="ECO:0000313" key="5">
    <source>
        <dbReference type="Proteomes" id="UP000799291"/>
    </source>
</evidence>
<sequence>MQMWLFNAPELGPVSDGFYDSHALRLGAYEIRVLRLQRGSGQDDIICTLEKRLLPPTTAAAVGTTERKGERSQPADLDCTALSYQWGDPKKNLRRIQCDGVGFVVTWNLYSALVHLCSSDTDITLWIDAICIDQRNDGEKGSQVGRMGDIYLRAKRTVIWLGDGGFLVQEAFRTCSMMRARHTSRGNLPAPSPLAWLWDAWGIVSPFLVLLLLKRPYFTRIWIIQEVALSNSIEIACGSSRISWSDFTIGTATILASGVGSKSAAGLGNVLVARSLLPWASRGGMDDPAWIYRTLMKKGLPQAKNILAMATLFRRSHATNPVDKLFGLLGLCEEIQQGSTYGILATYSRDNPSHSDRVYIDTARTILHSQNSLQLFSAVNHRPPNKYGFLIGLCRRIRFGKIQPRTLPMWVPDWSDTGSVATPLSLMLAQDNTSSTEDGAEHHSSPTLPRPVSNRIAETNTEVDTYSLREMVVFDPSNAHRYSPHIWLSGCCIDEIVELGEVCNTEKAQSSIWFNIRFFFTMSESHRFEIFSKWERQFRAVTQNGSFWGHFISTITCGPSNTYNEGSVMRALNAFRSRSPRNLPFIPKAVFATLFILPLAVGAWERSSIYGILERIVIYWCFPVVAVSSMWYLCFQLTPNFIFKQDWGIHGVGEGFLKAEFENMELRRMARLRSEALALVPEASCIGDQIWSCRGGIVPLVLRPHGEDFEMVDLSARLKRLFESISQYLKRTALTMLPIP</sequence>
<reference evidence="4" key="1">
    <citation type="journal article" date="2020" name="Stud. Mycol.">
        <title>101 Dothideomycetes genomes: a test case for predicting lifestyles and emergence of pathogens.</title>
        <authorList>
            <person name="Haridas S."/>
            <person name="Albert R."/>
            <person name="Binder M."/>
            <person name="Bloem J."/>
            <person name="Labutti K."/>
            <person name="Salamov A."/>
            <person name="Andreopoulos B."/>
            <person name="Baker S."/>
            <person name="Barry K."/>
            <person name="Bills G."/>
            <person name="Bluhm B."/>
            <person name="Cannon C."/>
            <person name="Castanera R."/>
            <person name="Culley D."/>
            <person name="Daum C."/>
            <person name="Ezra D."/>
            <person name="Gonzalez J."/>
            <person name="Henrissat B."/>
            <person name="Kuo A."/>
            <person name="Liang C."/>
            <person name="Lipzen A."/>
            <person name="Lutzoni F."/>
            <person name="Magnuson J."/>
            <person name="Mondo S."/>
            <person name="Nolan M."/>
            <person name="Ohm R."/>
            <person name="Pangilinan J."/>
            <person name="Park H.-J."/>
            <person name="Ramirez L."/>
            <person name="Alfaro M."/>
            <person name="Sun H."/>
            <person name="Tritt A."/>
            <person name="Yoshinaga Y."/>
            <person name="Zwiers L.-H."/>
            <person name="Turgeon B."/>
            <person name="Goodwin S."/>
            <person name="Spatafora J."/>
            <person name="Crous P."/>
            <person name="Grigoriev I."/>
        </authorList>
    </citation>
    <scope>NUCLEOTIDE SEQUENCE</scope>
    <source>
        <strain evidence="4">CBS 122367</strain>
    </source>
</reference>
<keyword evidence="2" id="KW-1133">Transmembrane helix</keyword>
<dbReference type="InterPro" id="IPR052895">
    <property type="entry name" value="HetReg/Transcr_Mod"/>
</dbReference>
<protein>
    <recommendedName>
        <fullName evidence="3">Heterokaryon incompatibility domain-containing protein</fullName>
    </recommendedName>
</protein>
<feature type="transmembrane region" description="Helical" evidence="2">
    <location>
        <begin position="616"/>
        <end position="635"/>
    </location>
</feature>
<keyword evidence="2" id="KW-0812">Transmembrane</keyword>
<gene>
    <name evidence="4" type="ORF">K458DRAFT_434114</name>
</gene>
<name>A0A6G1IS96_9PLEO</name>
<dbReference type="Pfam" id="PF06985">
    <property type="entry name" value="HET"/>
    <property type="match status" value="1"/>
</dbReference>
<dbReference type="PANTHER" id="PTHR24148:SF73">
    <property type="entry name" value="HET DOMAIN PROTEIN (AFU_ORTHOLOGUE AFUA_8G01020)"/>
    <property type="match status" value="1"/>
</dbReference>
<feature type="domain" description="Heterokaryon incompatibility" evidence="3">
    <location>
        <begin position="81"/>
        <end position="226"/>
    </location>
</feature>
<keyword evidence="2" id="KW-0472">Membrane</keyword>
<dbReference type="OrthoDB" id="5416609at2759"/>
<dbReference type="EMBL" id="MU005594">
    <property type="protein sequence ID" value="KAF2680850.1"/>
    <property type="molecule type" value="Genomic_DNA"/>
</dbReference>
<feature type="region of interest" description="Disordered" evidence="1">
    <location>
        <begin position="431"/>
        <end position="452"/>
    </location>
</feature>
<accession>A0A6G1IS96</accession>
<dbReference type="PANTHER" id="PTHR24148">
    <property type="entry name" value="ANKYRIN REPEAT DOMAIN-CONTAINING PROTEIN 39 HOMOLOG-RELATED"/>
    <property type="match status" value="1"/>
</dbReference>
<feature type="transmembrane region" description="Helical" evidence="2">
    <location>
        <begin position="585"/>
        <end position="604"/>
    </location>
</feature>
<evidence type="ECO:0000256" key="2">
    <source>
        <dbReference type="SAM" id="Phobius"/>
    </source>
</evidence>
<evidence type="ECO:0000256" key="1">
    <source>
        <dbReference type="SAM" id="MobiDB-lite"/>
    </source>
</evidence>